<dbReference type="KEGG" id="paa:Paes_1791"/>
<gene>
    <name evidence="1" type="ordered locus">Paes_1791</name>
</gene>
<sequence>MAIMQKDISTPDKYDLFIQKIDHFQYLVEQKKELQEKIAAIQNEYQQRIQPLESELSDIIRELDKNLAKIETTSEAPTKKQDDGFTKYGRGELGIAIKELLRSNPDKEFKPKDIAQALNTKGTAVSLWFNKYGLGDDEIERIPAGAGGKRFVYKIR</sequence>
<dbReference type="HOGENOM" id="CLU_1757100_0_0_10"/>
<keyword evidence="2" id="KW-1185">Reference proteome</keyword>
<dbReference type="Proteomes" id="UP000002725">
    <property type="component" value="Chromosome"/>
</dbReference>
<organism evidence="1 2">
    <name type="scientific">Prosthecochloris aestuarii (strain DSM 271 / SK 413)</name>
    <dbReference type="NCBI Taxonomy" id="290512"/>
    <lineage>
        <taxon>Bacteria</taxon>
        <taxon>Pseudomonadati</taxon>
        <taxon>Chlorobiota</taxon>
        <taxon>Chlorobiia</taxon>
        <taxon>Chlorobiales</taxon>
        <taxon>Chlorobiaceae</taxon>
        <taxon>Prosthecochloris</taxon>
    </lineage>
</organism>
<dbReference type="EMBL" id="CP001108">
    <property type="protein sequence ID" value="ACF46804.1"/>
    <property type="molecule type" value="Genomic_DNA"/>
</dbReference>
<dbReference type="AlphaFoldDB" id="B4S412"/>
<protein>
    <submittedName>
        <fullName evidence="1">Uncharacterized protein</fullName>
    </submittedName>
</protein>
<accession>B4S412</accession>
<name>B4S412_PROA2</name>
<evidence type="ECO:0000313" key="1">
    <source>
        <dbReference type="EMBL" id="ACF46804.1"/>
    </source>
</evidence>
<evidence type="ECO:0000313" key="2">
    <source>
        <dbReference type="Proteomes" id="UP000002725"/>
    </source>
</evidence>
<dbReference type="RefSeq" id="WP_012506337.1">
    <property type="nucleotide sequence ID" value="NC_011059.1"/>
</dbReference>
<proteinExistence type="predicted"/>
<reference evidence="1" key="1">
    <citation type="submission" date="2008-06" db="EMBL/GenBank/DDBJ databases">
        <title>Complete sequence of chromosome of Prosthecochloris aestuarii DSM 271.</title>
        <authorList>
            <consortium name="US DOE Joint Genome Institute"/>
            <person name="Lucas S."/>
            <person name="Copeland A."/>
            <person name="Lapidus A."/>
            <person name="Glavina del Rio T."/>
            <person name="Dalin E."/>
            <person name="Tice H."/>
            <person name="Bruce D."/>
            <person name="Goodwin L."/>
            <person name="Pitluck S."/>
            <person name="Schmutz J."/>
            <person name="Larimer F."/>
            <person name="Land M."/>
            <person name="Hauser L."/>
            <person name="Kyrpides N."/>
            <person name="Anderson I."/>
            <person name="Liu Z."/>
            <person name="Li T."/>
            <person name="Zhao F."/>
            <person name="Overmann J."/>
            <person name="Bryant D.A."/>
            <person name="Richardson P."/>
        </authorList>
    </citation>
    <scope>NUCLEOTIDE SEQUENCE [LARGE SCALE GENOMIC DNA]</scope>
    <source>
        <strain evidence="1">DSM 271</strain>
    </source>
</reference>
<dbReference type="eggNOG" id="ENOG5033W34">
    <property type="taxonomic scope" value="Bacteria"/>
</dbReference>